<dbReference type="CDD" id="cd00009">
    <property type="entry name" value="AAA"/>
    <property type="match status" value="1"/>
</dbReference>
<accession>A0A1I4S5P3</accession>
<dbReference type="PRINTS" id="PR01590">
    <property type="entry name" value="HTHFIS"/>
</dbReference>
<organism evidence="7 8">
    <name type="scientific">Ectothiorhodospira mobilis</name>
    <dbReference type="NCBI Taxonomy" id="195064"/>
    <lineage>
        <taxon>Bacteria</taxon>
        <taxon>Pseudomonadati</taxon>
        <taxon>Pseudomonadota</taxon>
        <taxon>Gammaproteobacteria</taxon>
        <taxon>Chromatiales</taxon>
        <taxon>Ectothiorhodospiraceae</taxon>
        <taxon>Ectothiorhodospira</taxon>
    </lineage>
</organism>
<dbReference type="Gene3D" id="1.10.10.60">
    <property type="entry name" value="Homeodomain-like"/>
    <property type="match status" value="1"/>
</dbReference>
<dbReference type="InterPro" id="IPR002197">
    <property type="entry name" value="HTH_Fis"/>
</dbReference>
<dbReference type="InterPro" id="IPR027417">
    <property type="entry name" value="P-loop_NTPase"/>
</dbReference>
<dbReference type="GO" id="GO:0005524">
    <property type="term" value="F:ATP binding"/>
    <property type="evidence" value="ECO:0007669"/>
    <property type="project" value="UniProtKB-KW"/>
</dbReference>
<dbReference type="Proteomes" id="UP000199556">
    <property type="component" value="Unassembled WGS sequence"/>
</dbReference>
<dbReference type="RefSeq" id="WP_090486332.1">
    <property type="nucleotide sequence ID" value="NZ_FOUO01000013.1"/>
</dbReference>
<dbReference type="PROSITE" id="PS50045">
    <property type="entry name" value="SIGMA54_INTERACT_4"/>
    <property type="match status" value="1"/>
</dbReference>
<dbReference type="InterPro" id="IPR058031">
    <property type="entry name" value="AAA_lid_NorR"/>
</dbReference>
<dbReference type="SMART" id="SM00382">
    <property type="entry name" value="AAA"/>
    <property type="match status" value="1"/>
</dbReference>
<dbReference type="GO" id="GO:0006355">
    <property type="term" value="P:regulation of DNA-templated transcription"/>
    <property type="evidence" value="ECO:0007669"/>
    <property type="project" value="InterPro"/>
</dbReference>
<dbReference type="Pfam" id="PF20161">
    <property type="entry name" value="VpsR"/>
    <property type="match status" value="1"/>
</dbReference>
<dbReference type="PROSITE" id="PS00688">
    <property type="entry name" value="SIGMA54_INTERACT_3"/>
    <property type="match status" value="1"/>
</dbReference>
<dbReference type="PANTHER" id="PTHR32071:SF120">
    <property type="entry name" value="TRANSCRIPTIONAL REGULATOR-RELATED"/>
    <property type="match status" value="1"/>
</dbReference>
<dbReference type="AlphaFoldDB" id="A0A1I4S5P3"/>
<dbReference type="InterPro" id="IPR002078">
    <property type="entry name" value="Sigma_54_int"/>
</dbReference>
<keyword evidence="5" id="KW-0804">Transcription</keyword>
<dbReference type="InterPro" id="IPR025944">
    <property type="entry name" value="Sigma_54_int_dom_CS"/>
</dbReference>
<evidence type="ECO:0000256" key="2">
    <source>
        <dbReference type="ARBA" id="ARBA00022840"/>
    </source>
</evidence>
<dbReference type="Pfam" id="PF02954">
    <property type="entry name" value="HTH_8"/>
    <property type="match status" value="1"/>
</dbReference>
<protein>
    <submittedName>
        <fullName evidence="7">DNA-binding transcriptional response regulator, NtrC family, contains REC, AAA-type ATPase, and a Fis-type DNA-binding domains</fullName>
    </submittedName>
</protein>
<reference evidence="7 8" key="1">
    <citation type="submission" date="2016-10" db="EMBL/GenBank/DDBJ databases">
        <authorList>
            <person name="de Groot N.N."/>
        </authorList>
    </citation>
    <scope>NUCLEOTIDE SEQUENCE [LARGE SCALE GENOMIC DNA]</scope>
    <source>
        <strain evidence="7 8">DSM 4180</strain>
    </source>
</reference>
<dbReference type="Gene3D" id="1.10.8.60">
    <property type="match status" value="1"/>
</dbReference>
<keyword evidence="3" id="KW-0805">Transcription regulation</keyword>
<evidence type="ECO:0000256" key="4">
    <source>
        <dbReference type="ARBA" id="ARBA00023125"/>
    </source>
</evidence>
<proteinExistence type="predicted"/>
<dbReference type="SUPFAM" id="SSF46689">
    <property type="entry name" value="Homeodomain-like"/>
    <property type="match status" value="1"/>
</dbReference>
<evidence type="ECO:0000256" key="5">
    <source>
        <dbReference type="ARBA" id="ARBA00023163"/>
    </source>
</evidence>
<dbReference type="EMBL" id="FOUO01000013">
    <property type="protein sequence ID" value="SFM59691.1"/>
    <property type="molecule type" value="Genomic_DNA"/>
</dbReference>
<feature type="domain" description="Sigma-54 factor interaction" evidence="6">
    <location>
        <begin position="144"/>
        <end position="373"/>
    </location>
</feature>
<evidence type="ECO:0000256" key="3">
    <source>
        <dbReference type="ARBA" id="ARBA00023015"/>
    </source>
</evidence>
<dbReference type="InterPro" id="IPR045343">
    <property type="entry name" value="VpsR"/>
</dbReference>
<dbReference type="PROSITE" id="PS00676">
    <property type="entry name" value="SIGMA54_INTERACT_2"/>
    <property type="match status" value="1"/>
</dbReference>
<evidence type="ECO:0000313" key="8">
    <source>
        <dbReference type="Proteomes" id="UP000199556"/>
    </source>
</evidence>
<keyword evidence="4 7" id="KW-0238">DNA-binding</keyword>
<evidence type="ECO:0000259" key="6">
    <source>
        <dbReference type="PROSITE" id="PS50045"/>
    </source>
</evidence>
<dbReference type="Pfam" id="PF25601">
    <property type="entry name" value="AAA_lid_14"/>
    <property type="match status" value="1"/>
</dbReference>
<dbReference type="GO" id="GO:0043565">
    <property type="term" value="F:sequence-specific DNA binding"/>
    <property type="evidence" value="ECO:0007669"/>
    <property type="project" value="InterPro"/>
</dbReference>
<keyword evidence="8" id="KW-1185">Reference proteome</keyword>
<name>A0A1I4S5P3_ECTMO</name>
<dbReference type="InterPro" id="IPR003593">
    <property type="entry name" value="AAA+_ATPase"/>
</dbReference>
<dbReference type="InterPro" id="IPR025943">
    <property type="entry name" value="Sigma_54_int_dom_ATP-bd_2"/>
</dbReference>
<keyword evidence="1" id="KW-0547">Nucleotide-binding</keyword>
<dbReference type="Pfam" id="PF00158">
    <property type="entry name" value="Sigma54_activat"/>
    <property type="match status" value="1"/>
</dbReference>
<dbReference type="OrthoDB" id="9804019at2"/>
<dbReference type="STRING" id="195064.SAMN05421721_11324"/>
<gene>
    <name evidence="7" type="ORF">SAMN05421721_11324</name>
</gene>
<sequence>MDSGSRPTQRLLWLASMDLHAAPCPEGPWEWQRADSLRRGEQILEEQRILVGIFLLARKDLVTLPHLEAFLRRHCQVEWVALVDPELLWEPRVRELLGHWCYDFHSTPVDPNRLRVILGHALGMARLLTRGEPGPLPGQAGGMLVGESPVMRQVLRTITKVGRVDAPVLITGESGTGKELAARAVHDASPRASGPFEAINCAAVPAALVQSELFGHERGAFTGAHRARQGHVCRADGGTLFLDEIGDLPLEVQSTLLRFLQNQTVQRIGSDREEKVDVRVVAATHVDLEAAVREGRFREDLFYRLDVLRFQMPPLRERDADAVLLARHFYQTFSRERGHRVKGFSAAGLESIRLHRWPGNVRELINRVRRAMVLCESRYIQPWDLGLEEVLEAPANLRPLEEVRADAEREAITRALALHQGNVSAAARHLEVSRITLYRMARRHGIPIPGPRGGDGAVP</sequence>
<dbReference type="SUPFAM" id="SSF52540">
    <property type="entry name" value="P-loop containing nucleoside triphosphate hydrolases"/>
    <property type="match status" value="1"/>
</dbReference>
<dbReference type="PANTHER" id="PTHR32071">
    <property type="entry name" value="TRANSCRIPTIONAL REGULATORY PROTEIN"/>
    <property type="match status" value="1"/>
</dbReference>
<dbReference type="InterPro" id="IPR009057">
    <property type="entry name" value="Homeodomain-like_sf"/>
</dbReference>
<dbReference type="FunFam" id="3.40.50.300:FF:000006">
    <property type="entry name" value="DNA-binding transcriptional regulator NtrC"/>
    <property type="match status" value="1"/>
</dbReference>
<keyword evidence="2" id="KW-0067">ATP-binding</keyword>
<evidence type="ECO:0000256" key="1">
    <source>
        <dbReference type="ARBA" id="ARBA00022741"/>
    </source>
</evidence>
<dbReference type="Gene3D" id="3.40.50.300">
    <property type="entry name" value="P-loop containing nucleotide triphosphate hydrolases"/>
    <property type="match status" value="1"/>
</dbReference>
<evidence type="ECO:0000313" key="7">
    <source>
        <dbReference type="EMBL" id="SFM59691.1"/>
    </source>
</evidence>